<organism evidence="8 9">
    <name type="scientific">Rubus argutus</name>
    <name type="common">Southern blackberry</name>
    <dbReference type="NCBI Taxonomy" id="59490"/>
    <lineage>
        <taxon>Eukaryota</taxon>
        <taxon>Viridiplantae</taxon>
        <taxon>Streptophyta</taxon>
        <taxon>Embryophyta</taxon>
        <taxon>Tracheophyta</taxon>
        <taxon>Spermatophyta</taxon>
        <taxon>Magnoliopsida</taxon>
        <taxon>eudicotyledons</taxon>
        <taxon>Gunneridae</taxon>
        <taxon>Pentapetalae</taxon>
        <taxon>rosids</taxon>
        <taxon>fabids</taxon>
        <taxon>Rosales</taxon>
        <taxon>Rosaceae</taxon>
        <taxon>Rosoideae</taxon>
        <taxon>Rosoideae incertae sedis</taxon>
        <taxon>Rubus</taxon>
    </lineage>
</organism>
<proteinExistence type="inferred from homology"/>
<sequence>MTPMPSQLQIHAAANDDVRSPDLPQLLIIHQPVDFARFESQFSKKFHLLKAWESPLPLDQFLMSYAGSVKAMLFRRVNTQLNADILCQLPALKLIVTSSAGVNHIDVVECRRRGISETNVTNAYSEDVADMAVGLFIDVYRKISAADRFVRQGLGTGKRNYPPGNKLGGKRVGIVGLGSIGLEVAKRLEAFGCIISYNSRSKKPSLSYSFYSNLCELAANSDALVICCGLTVQTHHIINKEVLSALGREGVIVNVGRGPVIDEKELVKSLVNREIRGAGLDVFENEPHVPDELLALDNVVLSPHRAILTPESMQSSNEVMMANLEAFFSNKPLVTPVLMDD</sequence>
<evidence type="ECO:0000256" key="5">
    <source>
        <dbReference type="RuleBase" id="RU003719"/>
    </source>
</evidence>
<dbReference type="Gene3D" id="3.40.50.720">
    <property type="entry name" value="NAD(P)-binding Rossmann-like Domain"/>
    <property type="match status" value="2"/>
</dbReference>
<accession>A0AAW1VSA0</accession>
<evidence type="ECO:0000259" key="7">
    <source>
        <dbReference type="Pfam" id="PF02826"/>
    </source>
</evidence>
<evidence type="ECO:0000259" key="6">
    <source>
        <dbReference type="Pfam" id="PF00389"/>
    </source>
</evidence>
<dbReference type="Pfam" id="PF02826">
    <property type="entry name" value="2-Hacid_dh_C"/>
    <property type="match status" value="1"/>
</dbReference>
<gene>
    <name evidence="8" type="ORF">M0R45_034619</name>
</gene>
<dbReference type="SUPFAM" id="SSF52283">
    <property type="entry name" value="Formate/glycerate dehydrogenase catalytic domain-like"/>
    <property type="match status" value="1"/>
</dbReference>
<evidence type="ECO:0000256" key="2">
    <source>
        <dbReference type="ARBA" id="ARBA00023002"/>
    </source>
</evidence>
<dbReference type="InterPro" id="IPR006139">
    <property type="entry name" value="D-isomer_2_OHA_DH_cat_dom"/>
</dbReference>
<dbReference type="PANTHER" id="PTHR10996:SF179">
    <property type="entry name" value="D-ISOMER SPECIFIC 2-HYDROXYACID DEHYDROGENASE FAMILY PROTEIN-RELATED"/>
    <property type="match status" value="1"/>
</dbReference>
<dbReference type="EMBL" id="JBEDUW010000007">
    <property type="protein sequence ID" value="KAK9910665.1"/>
    <property type="molecule type" value="Genomic_DNA"/>
</dbReference>
<evidence type="ECO:0000256" key="4">
    <source>
        <dbReference type="ARBA" id="ARBA00066661"/>
    </source>
</evidence>
<reference evidence="8 9" key="1">
    <citation type="journal article" date="2023" name="G3 (Bethesda)">
        <title>A chromosome-length genome assembly and annotation of blackberry (Rubus argutus, cv. 'Hillquist').</title>
        <authorList>
            <person name="Bruna T."/>
            <person name="Aryal R."/>
            <person name="Dudchenko O."/>
            <person name="Sargent D.J."/>
            <person name="Mead D."/>
            <person name="Buti M."/>
            <person name="Cavallini A."/>
            <person name="Hytonen T."/>
            <person name="Andres J."/>
            <person name="Pham M."/>
            <person name="Weisz D."/>
            <person name="Mascagni F."/>
            <person name="Usai G."/>
            <person name="Natali L."/>
            <person name="Bassil N."/>
            <person name="Fernandez G.E."/>
            <person name="Lomsadze A."/>
            <person name="Armour M."/>
            <person name="Olukolu B."/>
            <person name="Poorten T."/>
            <person name="Britton C."/>
            <person name="Davik J."/>
            <person name="Ashrafi H."/>
            <person name="Aiden E.L."/>
            <person name="Borodovsky M."/>
            <person name="Worthington M."/>
        </authorList>
    </citation>
    <scope>NUCLEOTIDE SEQUENCE [LARGE SCALE GENOMIC DNA]</scope>
    <source>
        <strain evidence="8">PI 553951</strain>
    </source>
</reference>
<dbReference type="FunFam" id="3.40.50.720:FF:000213">
    <property type="entry name" value="Putative 2-hydroxyacid dehydrogenase"/>
    <property type="match status" value="1"/>
</dbReference>
<dbReference type="AlphaFoldDB" id="A0AAW1VSA0"/>
<comment type="caution">
    <text evidence="8">The sequence shown here is derived from an EMBL/GenBank/DDBJ whole genome shotgun (WGS) entry which is preliminary data.</text>
</comment>
<dbReference type="GO" id="GO:0005829">
    <property type="term" value="C:cytosol"/>
    <property type="evidence" value="ECO:0007669"/>
    <property type="project" value="TreeGrafter"/>
</dbReference>
<keyword evidence="3" id="KW-0520">NAD</keyword>
<evidence type="ECO:0000256" key="1">
    <source>
        <dbReference type="ARBA" id="ARBA00022857"/>
    </source>
</evidence>
<protein>
    <recommendedName>
        <fullName evidence="4">glyoxylate reductase (NADP(+))</fullName>
        <ecNumber evidence="4">1.1.1.79</ecNumber>
    </recommendedName>
</protein>
<keyword evidence="1" id="KW-0521">NADP</keyword>
<feature type="domain" description="D-isomer specific 2-hydroxyacid dehydrogenase NAD-binding" evidence="7">
    <location>
        <begin position="134"/>
        <end position="306"/>
    </location>
</feature>
<comment type="similarity">
    <text evidence="5">Belongs to the D-isomer specific 2-hydroxyacid dehydrogenase family.</text>
</comment>
<dbReference type="InterPro" id="IPR050223">
    <property type="entry name" value="D-isomer_2-hydroxyacid_DH"/>
</dbReference>
<dbReference type="EC" id="1.1.1.79" evidence="4"/>
<evidence type="ECO:0000256" key="3">
    <source>
        <dbReference type="ARBA" id="ARBA00023027"/>
    </source>
</evidence>
<dbReference type="CDD" id="cd12156">
    <property type="entry name" value="HPPR"/>
    <property type="match status" value="1"/>
</dbReference>
<dbReference type="InterPro" id="IPR036291">
    <property type="entry name" value="NAD(P)-bd_dom_sf"/>
</dbReference>
<evidence type="ECO:0000313" key="8">
    <source>
        <dbReference type="EMBL" id="KAK9910665.1"/>
    </source>
</evidence>
<dbReference type="GO" id="GO:0016618">
    <property type="term" value="F:hydroxypyruvate reductase [NAD(P)H] activity"/>
    <property type="evidence" value="ECO:0007669"/>
    <property type="project" value="UniProtKB-ARBA"/>
</dbReference>
<name>A0AAW1VSA0_RUBAR</name>
<dbReference type="InterPro" id="IPR006140">
    <property type="entry name" value="D-isomer_DH_NAD-bd"/>
</dbReference>
<dbReference type="PANTHER" id="PTHR10996">
    <property type="entry name" value="2-HYDROXYACID DEHYDROGENASE-RELATED"/>
    <property type="match status" value="1"/>
</dbReference>
<dbReference type="Proteomes" id="UP001457282">
    <property type="component" value="Unassembled WGS sequence"/>
</dbReference>
<feature type="domain" description="D-isomer specific 2-hydroxyacid dehydrogenase catalytic" evidence="6">
    <location>
        <begin position="72"/>
        <end position="337"/>
    </location>
</feature>
<dbReference type="GO" id="GO:0030267">
    <property type="term" value="F:glyoxylate reductase (NADPH) activity"/>
    <property type="evidence" value="ECO:0007669"/>
    <property type="project" value="UniProtKB-EC"/>
</dbReference>
<dbReference type="GO" id="GO:0009853">
    <property type="term" value="P:photorespiration"/>
    <property type="evidence" value="ECO:0007669"/>
    <property type="project" value="UniProtKB-ARBA"/>
</dbReference>
<evidence type="ECO:0000313" key="9">
    <source>
        <dbReference type="Proteomes" id="UP001457282"/>
    </source>
</evidence>
<keyword evidence="2 5" id="KW-0560">Oxidoreductase</keyword>
<dbReference type="GO" id="GO:0051287">
    <property type="term" value="F:NAD binding"/>
    <property type="evidence" value="ECO:0007669"/>
    <property type="project" value="InterPro"/>
</dbReference>
<dbReference type="SUPFAM" id="SSF51735">
    <property type="entry name" value="NAD(P)-binding Rossmann-fold domains"/>
    <property type="match status" value="1"/>
</dbReference>
<keyword evidence="9" id="KW-1185">Reference proteome</keyword>
<dbReference type="Pfam" id="PF00389">
    <property type="entry name" value="2-Hacid_dh"/>
    <property type="match status" value="1"/>
</dbReference>